<evidence type="ECO:0000259" key="8">
    <source>
        <dbReference type="Pfam" id="PF04239"/>
    </source>
</evidence>
<dbReference type="AlphaFoldDB" id="A0A134B9X6"/>
<evidence type="ECO:0008006" key="12">
    <source>
        <dbReference type="Google" id="ProtNLM"/>
    </source>
</evidence>
<evidence type="ECO:0000259" key="9">
    <source>
        <dbReference type="Pfam" id="PF20730"/>
    </source>
</evidence>
<dbReference type="Pfam" id="PF04239">
    <property type="entry name" value="DUF421"/>
    <property type="match status" value="1"/>
</dbReference>
<sequence length="227" mass="25188">MTALSYLQSDDLFYLNVFLKLLLGLLAIVLVINKSGKGNLAPTSAIDQVQNYVLGGIIGGIIYSPAISILQFAAVLAIWASLIIGLRRLKTKNHSIKRFIDGAPVVLIKHGVLDVEACRKAKITANEVAFKLRREGVYHIRDVKRAVFEQNGELIIVLKGEENPKYPVITDGIVQTSVLDDVDRTEEWLAEELQKMGYESAADIFLAEYESGELKLVPYNSTVQEKE</sequence>
<dbReference type="EMBL" id="LSDK01000057">
    <property type="protein sequence ID" value="KXB76735.1"/>
    <property type="molecule type" value="Genomic_DNA"/>
</dbReference>
<keyword evidence="3" id="KW-1003">Cell membrane</keyword>
<keyword evidence="4 7" id="KW-0812">Transmembrane</keyword>
<accession>A0A134B9X6</accession>
<dbReference type="Pfam" id="PF20730">
    <property type="entry name" value="YetF_N"/>
    <property type="match status" value="1"/>
</dbReference>
<evidence type="ECO:0000313" key="10">
    <source>
        <dbReference type="EMBL" id="KXB76735.1"/>
    </source>
</evidence>
<dbReference type="InterPro" id="IPR048454">
    <property type="entry name" value="YetF_N"/>
</dbReference>
<reference evidence="11" key="1">
    <citation type="submission" date="2016-01" db="EMBL/GenBank/DDBJ databases">
        <authorList>
            <person name="Mitreva M."/>
            <person name="Pepin K.H."/>
            <person name="Mihindukulasuriya K.A."/>
            <person name="Fulton R."/>
            <person name="Fronick C."/>
            <person name="O'Laughlin M."/>
            <person name="Miner T."/>
            <person name="Herter B."/>
            <person name="Rosa B.A."/>
            <person name="Cordes M."/>
            <person name="Tomlinson C."/>
            <person name="Wollam A."/>
            <person name="Palsikar V.B."/>
            <person name="Mardis E.R."/>
            <person name="Wilson R.K."/>
        </authorList>
    </citation>
    <scope>NUCLEOTIDE SEQUENCE [LARGE SCALE GENOMIC DNA]</scope>
    <source>
        <strain evidence="11">KA00683</strain>
    </source>
</reference>
<protein>
    <recommendedName>
        <fullName evidence="12">DUF421 domain-containing protein</fullName>
    </recommendedName>
</protein>
<dbReference type="Proteomes" id="UP000070224">
    <property type="component" value="Unassembled WGS sequence"/>
</dbReference>
<feature type="domain" description="YetF-like N-terminal transmembrane" evidence="9">
    <location>
        <begin position="14"/>
        <end position="87"/>
    </location>
</feature>
<dbReference type="STRING" id="322095.HMPREF3185_00846"/>
<dbReference type="OrthoDB" id="1076133at2"/>
<proteinExistence type="inferred from homology"/>
<evidence type="ECO:0000256" key="5">
    <source>
        <dbReference type="ARBA" id="ARBA00022989"/>
    </source>
</evidence>
<gene>
    <name evidence="10" type="ORF">HMPREF3185_00846</name>
</gene>
<feature type="transmembrane region" description="Helical" evidence="7">
    <location>
        <begin position="12"/>
        <end position="32"/>
    </location>
</feature>
<keyword evidence="11" id="KW-1185">Reference proteome</keyword>
<organism evidence="10 11">
    <name type="scientific">Porphyromonas somerae</name>
    <dbReference type="NCBI Taxonomy" id="322095"/>
    <lineage>
        <taxon>Bacteria</taxon>
        <taxon>Pseudomonadati</taxon>
        <taxon>Bacteroidota</taxon>
        <taxon>Bacteroidia</taxon>
        <taxon>Bacteroidales</taxon>
        <taxon>Porphyromonadaceae</taxon>
        <taxon>Porphyromonas</taxon>
    </lineage>
</organism>
<evidence type="ECO:0000256" key="4">
    <source>
        <dbReference type="ARBA" id="ARBA00022692"/>
    </source>
</evidence>
<evidence type="ECO:0000256" key="3">
    <source>
        <dbReference type="ARBA" id="ARBA00022475"/>
    </source>
</evidence>
<comment type="similarity">
    <text evidence="2">Belongs to the UPF0702 family.</text>
</comment>
<keyword evidence="6 7" id="KW-0472">Membrane</keyword>
<dbReference type="RefSeq" id="WP_060935241.1">
    <property type="nucleotide sequence ID" value="NZ_KQ960437.1"/>
</dbReference>
<evidence type="ECO:0000256" key="6">
    <source>
        <dbReference type="ARBA" id="ARBA00023136"/>
    </source>
</evidence>
<name>A0A134B9X6_9PORP</name>
<feature type="domain" description="YetF C-terminal" evidence="8">
    <location>
        <begin position="92"/>
        <end position="210"/>
    </location>
</feature>
<dbReference type="InterPro" id="IPR023090">
    <property type="entry name" value="UPF0702_alpha/beta_dom_sf"/>
</dbReference>
<dbReference type="GO" id="GO:0005886">
    <property type="term" value="C:plasma membrane"/>
    <property type="evidence" value="ECO:0007669"/>
    <property type="project" value="UniProtKB-SubCell"/>
</dbReference>
<dbReference type="InterPro" id="IPR007353">
    <property type="entry name" value="DUF421"/>
</dbReference>
<evidence type="ECO:0000256" key="7">
    <source>
        <dbReference type="SAM" id="Phobius"/>
    </source>
</evidence>
<dbReference type="Gene3D" id="3.30.240.20">
    <property type="entry name" value="bsu07140 like domains"/>
    <property type="match status" value="2"/>
</dbReference>
<keyword evidence="5 7" id="KW-1133">Transmembrane helix</keyword>
<dbReference type="PATRIC" id="fig|322095.3.peg.834"/>
<feature type="transmembrane region" description="Helical" evidence="7">
    <location>
        <begin position="52"/>
        <end position="85"/>
    </location>
</feature>
<evidence type="ECO:0000256" key="2">
    <source>
        <dbReference type="ARBA" id="ARBA00006448"/>
    </source>
</evidence>
<evidence type="ECO:0000313" key="11">
    <source>
        <dbReference type="Proteomes" id="UP000070224"/>
    </source>
</evidence>
<evidence type="ECO:0000256" key="1">
    <source>
        <dbReference type="ARBA" id="ARBA00004651"/>
    </source>
</evidence>
<dbReference type="PANTHER" id="PTHR34582:SF6">
    <property type="entry name" value="UPF0702 TRANSMEMBRANE PROTEIN YCAP"/>
    <property type="match status" value="1"/>
</dbReference>
<comment type="subcellular location">
    <subcellularLocation>
        <location evidence="1">Cell membrane</location>
        <topology evidence="1">Multi-pass membrane protein</topology>
    </subcellularLocation>
</comment>
<dbReference type="PANTHER" id="PTHR34582">
    <property type="entry name" value="UPF0702 TRANSMEMBRANE PROTEIN YCAP"/>
    <property type="match status" value="1"/>
</dbReference>
<comment type="caution">
    <text evidence="10">The sequence shown here is derived from an EMBL/GenBank/DDBJ whole genome shotgun (WGS) entry which is preliminary data.</text>
</comment>